<name>A0A9D1DG27_9FIRM</name>
<dbReference type="Pfam" id="PF08713">
    <property type="entry name" value="DNA_alkylation"/>
    <property type="match status" value="1"/>
</dbReference>
<dbReference type="EMBL" id="DVHE01000001">
    <property type="protein sequence ID" value="HIR49662.1"/>
    <property type="molecule type" value="Genomic_DNA"/>
</dbReference>
<evidence type="ECO:0000313" key="1">
    <source>
        <dbReference type="EMBL" id="HIR49662.1"/>
    </source>
</evidence>
<reference evidence="1" key="1">
    <citation type="submission" date="2020-10" db="EMBL/GenBank/DDBJ databases">
        <authorList>
            <person name="Gilroy R."/>
        </authorList>
    </citation>
    <scope>NUCLEOTIDE SEQUENCE</scope>
    <source>
        <strain evidence="1">ChiBcec15-4380</strain>
    </source>
</reference>
<dbReference type="Gene3D" id="1.25.10.90">
    <property type="match status" value="1"/>
</dbReference>
<gene>
    <name evidence="1" type="ORF">IAA53_00005</name>
</gene>
<dbReference type="InterPro" id="IPR014825">
    <property type="entry name" value="DNA_alkylation"/>
</dbReference>
<sequence>MERAAVWQALLESRDAAYQKFNEGLLPGKAGQTLGVRMPRLQQLAGEICRGDWRQFLEETETDTQYELVMLAGLVTGRCRCSWAEKYDRIAAFVPRIDCWGINDSFCAANREAGRRLADLEPLFRQCIASGQTYPIRFVLVMLLDYGLTEVWTPEILELCRRLDHPDYYVQMAAAWLTAEAFVRHRALTLPYLAPGVLPETVRRMALQKCRDSRRVSPADKVLLGARSAP</sequence>
<dbReference type="AlphaFoldDB" id="A0A9D1DG27"/>
<dbReference type="CDD" id="cd06561">
    <property type="entry name" value="AlkD_like"/>
    <property type="match status" value="1"/>
</dbReference>
<evidence type="ECO:0000313" key="2">
    <source>
        <dbReference type="Proteomes" id="UP000824239"/>
    </source>
</evidence>
<accession>A0A9D1DG27</accession>
<dbReference type="InterPro" id="IPR016024">
    <property type="entry name" value="ARM-type_fold"/>
</dbReference>
<proteinExistence type="predicted"/>
<dbReference type="Proteomes" id="UP000824239">
    <property type="component" value="Unassembled WGS sequence"/>
</dbReference>
<reference evidence="1" key="2">
    <citation type="journal article" date="2021" name="PeerJ">
        <title>Extensive microbial diversity within the chicken gut microbiome revealed by metagenomics and culture.</title>
        <authorList>
            <person name="Gilroy R."/>
            <person name="Ravi A."/>
            <person name="Getino M."/>
            <person name="Pursley I."/>
            <person name="Horton D.L."/>
            <person name="Alikhan N.F."/>
            <person name="Baker D."/>
            <person name="Gharbi K."/>
            <person name="Hall N."/>
            <person name="Watson M."/>
            <person name="Adriaenssens E.M."/>
            <person name="Foster-Nyarko E."/>
            <person name="Jarju S."/>
            <person name="Secka A."/>
            <person name="Antonio M."/>
            <person name="Oren A."/>
            <person name="Chaudhuri R.R."/>
            <person name="La Ragione R."/>
            <person name="Hildebrand F."/>
            <person name="Pallen M.J."/>
        </authorList>
    </citation>
    <scope>NUCLEOTIDE SEQUENCE</scope>
    <source>
        <strain evidence="1">ChiBcec15-4380</strain>
    </source>
</reference>
<comment type="caution">
    <text evidence="1">The sequence shown here is derived from an EMBL/GenBank/DDBJ whole genome shotgun (WGS) entry which is preliminary data.</text>
</comment>
<dbReference type="SUPFAM" id="SSF48371">
    <property type="entry name" value="ARM repeat"/>
    <property type="match status" value="1"/>
</dbReference>
<protein>
    <submittedName>
        <fullName evidence="1">DNA alkylation repair protein</fullName>
    </submittedName>
</protein>
<organism evidence="1 2">
    <name type="scientific">Candidatus Avoscillospira avicola</name>
    <dbReference type="NCBI Taxonomy" id="2840706"/>
    <lineage>
        <taxon>Bacteria</taxon>
        <taxon>Bacillati</taxon>
        <taxon>Bacillota</taxon>
        <taxon>Clostridia</taxon>
        <taxon>Eubacteriales</taxon>
        <taxon>Oscillospiraceae</taxon>
        <taxon>Oscillospiraceae incertae sedis</taxon>
        <taxon>Candidatus Avoscillospira</taxon>
    </lineage>
</organism>